<dbReference type="Proteomes" id="UP000774804">
    <property type="component" value="Unassembled WGS sequence"/>
</dbReference>
<dbReference type="EMBL" id="RCMI01000776">
    <property type="protein sequence ID" value="KAG2897974.1"/>
    <property type="molecule type" value="Genomic_DNA"/>
</dbReference>
<protein>
    <submittedName>
        <fullName evidence="1">Uncharacterized protein</fullName>
    </submittedName>
</protein>
<dbReference type="Proteomes" id="UP000735874">
    <property type="component" value="Unassembled WGS sequence"/>
</dbReference>
<evidence type="ECO:0000313" key="6">
    <source>
        <dbReference type="Proteomes" id="UP000735874"/>
    </source>
</evidence>
<dbReference type="Proteomes" id="UP000760860">
    <property type="component" value="Unassembled WGS sequence"/>
</dbReference>
<dbReference type="EMBL" id="RCMG01000770">
    <property type="protein sequence ID" value="KAG2848299.1"/>
    <property type="molecule type" value="Genomic_DNA"/>
</dbReference>
<evidence type="ECO:0000313" key="2">
    <source>
        <dbReference type="EMBL" id="KAG2897974.1"/>
    </source>
</evidence>
<evidence type="ECO:0000313" key="1">
    <source>
        <dbReference type="EMBL" id="KAG2848299.1"/>
    </source>
</evidence>
<dbReference type="VEuPathDB" id="FungiDB:PC110_g23091"/>
<reference evidence="1" key="1">
    <citation type="submission" date="2018-10" db="EMBL/GenBank/DDBJ databases">
        <title>Effector identification in a new, highly contiguous assembly of the strawberry crown rot pathogen Phytophthora cactorum.</title>
        <authorList>
            <person name="Armitage A.D."/>
            <person name="Nellist C.F."/>
            <person name="Bates H."/>
            <person name="Vickerstaff R.J."/>
            <person name="Harrison R.J."/>
        </authorList>
    </citation>
    <scope>NUCLEOTIDE SEQUENCE</scope>
    <source>
        <strain evidence="1">15-7</strain>
        <strain evidence="2">4032</strain>
        <strain evidence="3">4040</strain>
        <strain evidence="4">P415</strain>
        <strain evidence="5">P421</strain>
    </source>
</reference>
<gene>
    <name evidence="1" type="ORF">PC113_g17605</name>
    <name evidence="2" type="ORF">PC115_g16966</name>
    <name evidence="3" type="ORF">PC117_g18712</name>
    <name evidence="4" type="ORF">PC118_g10226</name>
    <name evidence="5" type="ORF">PC129_g16084</name>
</gene>
<evidence type="ECO:0000313" key="5">
    <source>
        <dbReference type="EMBL" id="KAG3212981.1"/>
    </source>
</evidence>
<organism evidence="1 6">
    <name type="scientific">Phytophthora cactorum</name>
    <dbReference type="NCBI Taxonomy" id="29920"/>
    <lineage>
        <taxon>Eukaryota</taxon>
        <taxon>Sar</taxon>
        <taxon>Stramenopiles</taxon>
        <taxon>Oomycota</taxon>
        <taxon>Peronosporomycetes</taxon>
        <taxon>Peronosporales</taxon>
        <taxon>Peronosporaceae</taxon>
        <taxon>Phytophthora</taxon>
    </lineage>
</organism>
<proteinExistence type="predicted"/>
<accession>A0A8T0YLR1</accession>
<sequence>MEKMSVPLLKVFEQMRGVGINELALSSLDENDMELTSLLGVGSNSSLESFTLLSEPPFQCVDDGISFSDLSLRKFQVLCVKARRFFHLLEKSIEPVVGIPQTLVLGLEWTTRS</sequence>
<dbReference type="EMBL" id="RCMK01000769">
    <property type="protein sequence ID" value="KAG2913040.1"/>
    <property type="molecule type" value="Genomic_DNA"/>
</dbReference>
<dbReference type="EMBL" id="RCMV01000781">
    <property type="protein sequence ID" value="KAG3212981.1"/>
    <property type="molecule type" value="Genomic_DNA"/>
</dbReference>
<dbReference type="Proteomes" id="UP000697107">
    <property type="component" value="Unassembled WGS sequence"/>
</dbReference>
<name>A0A8T0YLR1_9STRA</name>
<dbReference type="Proteomes" id="UP000736787">
    <property type="component" value="Unassembled WGS sequence"/>
</dbReference>
<dbReference type="EMBL" id="RCML01000291">
    <property type="protein sequence ID" value="KAG2982010.1"/>
    <property type="molecule type" value="Genomic_DNA"/>
</dbReference>
<comment type="caution">
    <text evidence="1">The sequence shown here is derived from an EMBL/GenBank/DDBJ whole genome shotgun (WGS) entry which is preliminary data.</text>
</comment>
<evidence type="ECO:0000313" key="4">
    <source>
        <dbReference type="EMBL" id="KAG2982010.1"/>
    </source>
</evidence>
<evidence type="ECO:0000313" key="3">
    <source>
        <dbReference type="EMBL" id="KAG2913040.1"/>
    </source>
</evidence>
<dbReference type="AlphaFoldDB" id="A0A8T0YLR1"/>